<comment type="caution">
    <text evidence="3">The sequence shown here is derived from an EMBL/GenBank/DDBJ whole genome shotgun (WGS) entry which is preliminary data.</text>
</comment>
<dbReference type="InterPro" id="IPR012373">
    <property type="entry name" value="Ferrdict_sens_TM"/>
</dbReference>
<dbReference type="Pfam" id="PF04773">
    <property type="entry name" value="FecR"/>
    <property type="match status" value="1"/>
</dbReference>
<dbReference type="GO" id="GO:0016989">
    <property type="term" value="F:sigma factor antagonist activity"/>
    <property type="evidence" value="ECO:0007669"/>
    <property type="project" value="TreeGrafter"/>
</dbReference>
<keyword evidence="4" id="KW-1185">Reference proteome</keyword>
<feature type="domain" description="Protein FecR C-terminal" evidence="2">
    <location>
        <begin position="114"/>
        <end position="169"/>
    </location>
</feature>
<dbReference type="Gene3D" id="2.60.120.1440">
    <property type="match status" value="1"/>
</dbReference>
<protein>
    <submittedName>
        <fullName evidence="3">Uncharacterized protein</fullName>
    </submittedName>
</protein>
<proteinExistence type="predicted"/>
<evidence type="ECO:0000313" key="3">
    <source>
        <dbReference type="EMBL" id="OLT60902.1"/>
    </source>
</evidence>
<dbReference type="Gene3D" id="3.55.50.30">
    <property type="match status" value="1"/>
</dbReference>
<dbReference type="AlphaFoldDB" id="A0A1U7N4N1"/>
<dbReference type="InterPro" id="IPR006860">
    <property type="entry name" value="FecR"/>
</dbReference>
<name>A0A1U7N4N1_9CYAN</name>
<evidence type="ECO:0000259" key="2">
    <source>
        <dbReference type="Pfam" id="PF16344"/>
    </source>
</evidence>
<dbReference type="Proteomes" id="UP000186657">
    <property type="component" value="Unassembled WGS sequence"/>
</dbReference>
<accession>A0A1U7N4N1</accession>
<organism evidence="3 4">
    <name type="scientific">Moorena bouillonii PNG</name>
    <dbReference type="NCBI Taxonomy" id="568701"/>
    <lineage>
        <taxon>Bacteria</taxon>
        <taxon>Bacillati</taxon>
        <taxon>Cyanobacteriota</taxon>
        <taxon>Cyanophyceae</taxon>
        <taxon>Coleofasciculales</taxon>
        <taxon>Coleofasciculaceae</taxon>
        <taxon>Moorena</taxon>
    </lineage>
</organism>
<sequence length="190" mass="21223">MHAGSTLSFSDDWDGNRTVNLAGEAFFEVKKGEKFTVITPRGNVEVLGTSFNVKARSKIFKTTCYTGKVKVSSLSSASEQILTPGLVAALDEDGSLNKIELELDGTSPEWMKGKYRFRNDPLSDITTEFERIFDVNIDLEIDNDRINRKYNYTVLSNDLKTELKNLSTVIGGAEIVYEADKQIRILPVSQ</sequence>
<dbReference type="PANTHER" id="PTHR30273">
    <property type="entry name" value="PERIPLASMIC SIGNAL SENSOR AND SIGMA FACTOR ACTIVATOR FECR-RELATED"/>
    <property type="match status" value="1"/>
</dbReference>
<evidence type="ECO:0000313" key="4">
    <source>
        <dbReference type="Proteomes" id="UP000186657"/>
    </source>
</evidence>
<feature type="domain" description="FecR protein" evidence="1">
    <location>
        <begin position="3"/>
        <end position="70"/>
    </location>
</feature>
<dbReference type="PANTHER" id="PTHR30273:SF2">
    <property type="entry name" value="PROTEIN FECR"/>
    <property type="match status" value="1"/>
</dbReference>
<gene>
    <name evidence="3" type="ORF">BJP37_19675</name>
</gene>
<reference evidence="3 4" key="1">
    <citation type="submission" date="2016-10" db="EMBL/GenBank/DDBJ databases">
        <title>Comparative genomics uncovers the prolific and rare metabolic potential of the cyanobacterial genus Moorea.</title>
        <authorList>
            <person name="Leao T."/>
            <person name="Castelao G."/>
            <person name="Korobeynikov A."/>
            <person name="Monroe E.A."/>
            <person name="Podell S."/>
            <person name="Glukhov E."/>
            <person name="Allen E."/>
            <person name="Gerwick W.H."/>
            <person name="Gerwick L."/>
        </authorList>
    </citation>
    <scope>NUCLEOTIDE SEQUENCE [LARGE SCALE GENOMIC DNA]</scope>
    <source>
        <strain evidence="3 4">PNG5-198</strain>
    </source>
</reference>
<dbReference type="EMBL" id="MKZS01000001">
    <property type="protein sequence ID" value="OLT60902.1"/>
    <property type="molecule type" value="Genomic_DNA"/>
</dbReference>
<dbReference type="Pfam" id="PF16344">
    <property type="entry name" value="FecR_C"/>
    <property type="match status" value="1"/>
</dbReference>
<dbReference type="InterPro" id="IPR032508">
    <property type="entry name" value="FecR_C"/>
</dbReference>
<evidence type="ECO:0000259" key="1">
    <source>
        <dbReference type="Pfam" id="PF04773"/>
    </source>
</evidence>
<dbReference type="RefSeq" id="WP_143727711.1">
    <property type="nucleotide sequence ID" value="NZ_MKZS01000001.1"/>
</dbReference>